<sequence length="59" mass="6964">MGKNVVKFLVLSKQALLLLFNKVLPPVVNLHPLFKYFLLYFYKLAISYPNRQILNHDQC</sequence>
<accession>A0A1M4S9Z9</accession>
<gene>
    <name evidence="1" type="ORF">SAMN02745131_00031</name>
</gene>
<dbReference type="EMBL" id="FQUU01000001">
    <property type="protein sequence ID" value="SHE28998.1"/>
    <property type="molecule type" value="Genomic_DNA"/>
</dbReference>
<dbReference type="AlphaFoldDB" id="A0A1M4S9Z9"/>
<keyword evidence="2" id="KW-1185">Reference proteome</keyword>
<organism evidence="1 2">
    <name type="scientific">Flavisolibacter ginsengisoli DSM 18119</name>
    <dbReference type="NCBI Taxonomy" id="1121884"/>
    <lineage>
        <taxon>Bacteria</taxon>
        <taxon>Pseudomonadati</taxon>
        <taxon>Bacteroidota</taxon>
        <taxon>Chitinophagia</taxon>
        <taxon>Chitinophagales</taxon>
        <taxon>Chitinophagaceae</taxon>
        <taxon>Flavisolibacter</taxon>
    </lineage>
</organism>
<evidence type="ECO:0000313" key="1">
    <source>
        <dbReference type="EMBL" id="SHE28998.1"/>
    </source>
</evidence>
<protein>
    <submittedName>
        <fullName evidence="1">Uncharacterized protein</fullName>
    </submittedName>
</protein>
<dbReference type="STRING" id="1121884.SAMN02745131_00031"/>
<name>A0A1M4S9Z9_9BACT</name>
<proteinExistence type="predicted"/>
<evidence type="ECO:0000313" key="2">
    <source>
        <dbReference type="Proteomes" id="UP000184048"/>
    </source>
</evidence>
<dbReference type="Proteomes" id="UP000184048">
    <property type="component" value="Unassembled WGS sequence"/>
</dbReference>
<reference evidence="1 2" key="1">
    <citation type="submission" date="2016-11" db="EMBL/GenBank/DDBJ databases">
        <authorList>
            <person name="Jaros S."/>
            <person name="Januszkiewicz K."/>
            <person name="Wedrychowicz H."/>
        </authorList>
    </citation>
    <scope>NUCLEOTIDE SEQUENCE [LARGE SCALE GENOMIC DNA]</scope>
    <source>
        <strain evidence="1 2">DSM 18119</strain>
    </source>
</reference>